<keyword evidence="2" id="KW-1185">Reference proteome</keyword>
<organism evidence="1 2">
    <name type="scientific">Brevibacterium samyangense</name>
    <dbReference type="NCBI Taxonomy" id="366888"/>
    <lineage>
        <taxon>Bacteria</taxon>
        <taxon>Bacillati</taxon>
        <taxon>Actinomycetota</taxon>
        <taxon>Actinomycetes</taxon>
        <taxon>Micrococcales</taxon>
        <taxon>Brevibacteriaceae</taxon>
        <taxon>Brevibacterium</taxon>
    </lineage>
</organism>
<proteinExistence type="predicted"/>
<dbReference type="Proteomes" id="UP001500755">
    <property type="component" value="Unassembled WGS sequence"/>
</dbReference>
<sequence length="93" mass="10145">MTPDEALATALSLITSTRHTTATITGETAHHFIVSAYSPDKQPIPGTGWWDVDKRTGTVTRHGSYAPPSRALGEPLEHTWKYPYAPASILLDD</sequence>
<dbReference type="RefSeq" id="WP_344306604.1">
    <property type="nucleotide sequence ID" value="NZ_BAAANO010000005.1"/>
</dbReference>
<accession>A0ABN2T6G4</accession>
<evidence type="ECO:0000313" key="2">
    <source>
        <dbReference type="Proteomes" id="UP001500755"/>
    </source>
</evidence>
<evidence type="ECO:0000313" key="1">
    <source>
        <dbReference type="EMBL" id="GAA1999959.1"/>
    </source>
</evidence>
<protein>
    <submittedName>
        <fullName evidence="1">Uncharacterized protein</fullName>
    </submittedName>
</protein>
<comment type="caution">
    <text evidence="1">The sequence shown here is derived from an EMBL/GenBank/DDBJ whole genome shotgun (WGS) entry which is preliminary data.</text>
</comment>
<reference evidence="1 2" key="1">
    <citation type="journal article" date="2019" name="Int. J. Syst. Evol. Microbiol.">
        <title>The Global Catalogue of Microorganisms (GCM) 10K type strain sequencing project: providing services to taxonomists for standard genome sequencing and annotation.</title>
        <authorList>
            <consortium name="The Broad Institute Genomics Platform"/>
            <consortium name="The Broad Institute Genome Sequencing Center for Infectious Disease"/>
            <person name="Wu L."/>
            <person name="Ma J."/>
        </authorList>
    </citation>
    <scope>NUCLEOTIDE SEQUENCE [LARGE SCALE GENOMIC DNA]</scope>
    <source>
        <strain evidence="1 2">JCM 14546</strain>
    </source>
</reference>
<name>A0ABN2T6G4_9MICO</name>
<gene>
    <name evidence="1" type="ORF">GCM10009755_04570</name>
</gene>
<dbReference type="EMBL" id="BAAANO010000005">
    <property type="protein sequence ID" value="GAA1999959.1"/>
    <property type="molecule type" value="Genomic_DNA"/>
</dbReference>